<evidence type="ECO:0000313" key="3">
    <source>
        <dbReference type="Proteomes" id="UP001163046"/>
    </source>
</evidence>
<feature type="compositionally biased region" description="Basic and acidic residues" evidence="1">
    <location>
        <begin position="178"/>
        <end position="191"/>
    </location>
</feature>
<name>A0A9W9ZU07_9CNID</name>
<comment type="caution">
    <text evidence="2">The sequence shown here is derived from an EMBL/GenBank/DDBJ whole genome shotgun (WGS) entry which is preliminary data.</text>
</comment>
<evidence type="ECO:0000313" key="2">
    <source>
        <dbReference type="EMBL" id="KAJ7387873.1"/>
    </source>
</evidence>
<protein>
    <submittedName>
        <fullName evidence="2">Uncharacterized protein</fullName>
    </submittedName>
</protein>
<keyword evidence="3" id="KW-1185">Reference proteome</keyword>
<sequence length="191" mass="21751">MQGFVAEFANPSAKNQKSKETEGIEGFTSLDTANAVQLKQNKMMIKVMVLATCLFLWRIPSEMRPPSWFWCKSLTLEEFLRTFSMATTPLVISMTQQTARPMLPTYCTIGLLWKKQITIEYIMASSHILTRFTFNFVKVINVLCFRGLQMAKERSTLKEASVAIEATKDPATSAMTTRKTESQGERRWLTA</sequence>
<proteinExistence type="predicted"/>
<dbReference type="AlphaFoldDB" id="A0A9W9ZU07"/>
<feature type="region of interest" description="Disordered" evidence="1">
    <location>
        <begin position="169"/>
        <end position="191"/>
    </location>
</feature>
<organism evidence="2 3">
    <name type="scientific">Desmophyllum pertusum</name>
    <dbReference type="NCBI Taxonomy" id="174260"/>
    <lineage>
        <taxon>Eukaryota</taxon>
        <taxon>Metazoa</taxon>
        <taxon>Cnidaria</taxon>
        <taxon>Anthozoa</taxon>
        <taxon>Hexacorallia</taxon>
        <taxon>Scleractinia</taxon>
        <taxon>Caryophylliina</taxon>
        <taxon>Caryophylliidae</taxon>
        <taxon>Desmophyllum</taxon>
    </lineage>
</organism>
<evidence type="ECO:0000256" key="1">
    <source>
        <dbReference type="SAM" id="MobiDB-lite"/>
    </source>
</evidence>
<reference evidence="2" key="1">
    <citation type="submission" date="2023-01" db="EMBL/GenBank/DDBJ databases">
        <title>Genome assembly of the deep-sea coral Lophelia pertusa.</title>
        <authorList>
            <person name="Herrera S."/>
            <person name="Cordes E."/>
        </authorList>
    </citation>
    <scope>NUCLEOTIDE SEQUENCE</scope>
    <source>
        <strain evidence="2">USNM1676648</strain>
        <tissue evidence="2">Polyp</tissue>
    </source>
</reference>
<dbReference type="Proteomes" id="UP001163046">
    <property type="component" value="Unassembled WGS sequence"/>
</dbReference>
<gene>
    <name evidence="2" type="ORF">OS493_001221</name>
</gene>
<dbReference type="EMBL" id="MU825873">
    <property type="protein sequence ID" value="KAJ7387873.1"/>
    <property type="molecule type" value="Genomic_DNA"/>
</dbReference>
<accession>A0A9W9ZU07</accession>